<gene>
    <name evidence="1" type="ORF">LALA0_S05e02630g</name>
</gene>
<dbReference type="GeneID" id="34685770"/>
<proteinExistence type="predicted"/>
<dbReference type="RefSeq" id="XP_022628533.1">
    <property type="nucleotide sequence ID" value="XM_022772184.1"/>
</dbReference>
<dbReference type="AlphaFoldDB" id="A0A0C7N6Y4"/>
<organism evidence="1 2">
    <name type="scientific">Lachancea lanzarotensis</name>
    <dbReference type="NCBI Taxonomy" id="1245769"/>
    <lineage>
        <taxon>Eukaryota</taxon>
        <taxon>Fungi</taxon>
        <taxon>Dikarya</taxon>
        <taxon>Ascomycota</taxon>
        <taxon>Saccharomycotina</taxon>
        <taxon>Saccharomycetes</taxon>
        <taxon>Saccharomycetales</taxon>
        <taxon>Saccharomycetaceae</taxon>
        <taxon>Lachancea</taxon>
    </lineage>
</organism>
<keyword evidence="2" id="KW-1185">Reference proteome</keyword>
<dbReference type="HOGENOM" id="CLU_047747_0_0_1"/>
<dbReference type="OrthoDB" id="376826at2759"/>
<evidence type="ECO:0000313" key="2">
    <source>
        <dbReference type="Proteomes" id="UP000054304"/>
    </source>
</evidence>
<dbReference type="Pfam" id="PF17316">
    <property type="entry name" value="Perilipin_2"/>
    <property type="match status" value="1"/>
</dbReference>
<dbReference type="GO" id="GO:0030437">
    <property type="term" value="P:ascospore formation"/>
    <property type="evidence" value="ECO:0007669"/>
    <property type="project" value="EnsemblFungi"/>
</dbReference>
<evidence type="ECO:0000313" key="1">
    <source>
        <dbReference type="EMBL" id="CEP62307.1"/>
    </source>
</evidence>
<dbReference type="Proteomes" id="UP000054304">
    <property type="component" value="Unassembled WGS sequence"/>
</dbReference>
<reference evidence="1 2" key="1">
    <citation type="submission" date="2014-12" db="EMBL/GenBank/DDBJ databases">
        <authorList>
            <person name="Neuveglise Cecile"/>
        </authorList>
    </citation>
    <scope>NUCLEOTIDE SEQUENCE [LARGE SCALE GENOMIC DNA]</scope>
    <source>
        <strain evidence="1 2">CBS 12615</strain>
    </source>
</reference>
<dbReference type="EMBL" id="LN736364">
    <property type="protein sequence ID" value="CEP62307.1"/>
    <property type="molecule type" value="Genomic_DNA"/>
</dbReference>
<sequence length="284" mass="31801">MSETEVVVKHRSKSIQHIKSFPLVKQAHGFVVKLPATRVIVANTKPVYKVVVNSKPAQWVAPVTRAVDNLADKGLETTENLVPCLKTKTYGDLYEDAAAPFVCTRNTVVKVATAAIDAADNYVYEPTHQQVIKFRKFYNAKIYDTHGKPLLRSSLDPLVAPYNKKLEELTKHRYPEGEDVPTSGYSSEISRTLALTHNLLHRMSPVAQTRLVNFVLLPCRYTQHVNDVFNENLDKQESLSVTNSWTASIGAISVLHKESIEYVKRVRGKAHKTIHESEVTVAAV</sequence>
<accession>A0A0C7N6Y4</accession>
<protein>
    <submittedName>
        <fullName evidence="1">LALA0S05e02630g1_1</fullName>
    </submittedName>
</protein>
<name>A0A0C7N6Y4_9SACH</name>